<proteinExistence type="predicted"/>
<gene>
    <name evidence="1" type="ORF">FWK35_00009411</name>
</gene>
<dbReference type="EMBL" id="VUJU01004312">
    <property type="protein sequence ID" value="KAF0754798.1"/>
    <property type="molecule type" value="Genomic_DNA"/>
</dbReference>
<dbReference type="PANTHER" id="PTHR31206:SF1">
    <property type="entry name" value="LP10445P"/>
    <property type="match status" value="1"/>
</dbReference>
<dbReference type="PANTHER" id="PTHR31206">
    <property type="entry name" value="LP10445P"/>
    <property type="match status" value="1"/>
</dbReference>
<protein>
    <submittedName>
        <fullName evidence="1">Protein FAM177A1-like isoform X1</fullName>
    </submittedName>
</protein>
<dbReference type="Pfam" id="PF14774">
    <property type="entry name" value="FAM177"/>
    <property type="match status" value="1"/>
</dbReference>
<accession>A0A6G0YFR9</accession>
<dbReference type="OrthoDB" id="45963at2759"/>
<evidence type="ECO:0000313" key="1">
    <source>
        <dbReference type="EMBL" id="KAF0754798.1"/>
    </source>
</evidence>
<dbReference type="Proteomes" id="UP000478052">
    <property type="component" value="Unassembled WGS sequence"/>
</dbReference>
<evidence type="ECO:0000313" key="2">
    <source>
        <dbReference type="Proteomes" id="UP000478052"/>
    </source>
</evidence>
<sequence length="140" mass="15732">MSSKPLLLKEKPFVNMEDINIQIEPCKTYFSDGCVETAGTDETDLLRGELKTNSSESANNWPSWLIKQSAVIGSSALNTVDYLGESLANFFGITTPKYQFEINYHNNIMQEINAEKIANEENMKGWTQQPQKCTITAEPC</sequence>
<keyword evidence="2" id="KW-1185">Reference proteome</keyword>
<comment type="caution">
    <text evidence="1">The sequence shown here is derived from an EMBL/GenBank/DDBJ whole genome shotgun (WGS) entry which is preliminary data.</text>
</comment>
<name>A0A6G0YFR9_APHCR</name>
<reference evidence="1 2" key="1">
    <citation type="submission" date="2019-08" db="EMBL/GenBank/DDBJ databases">
        <title>Whole genome of Aphis craccivora.</title>
        <authorList>
            <person name="Voronova N.V."/>
            <person name="Shulinski R.S."/>
            <person name="Bandarenka Y.V."/>
            <person name="Zhorov D.G."/>
            <person name="Warner D."/>
        </authorList>
    </citation>
    <scope>NUCLEOTIDE SEQUENCE [LARGE SCALE GENOMIC DNA]</scope>
    <source>
        <strain evidence="1">180601</strain>
        <tissue evidence="1">Whole Body</tissue>
    </source>
</reference>
<organism evidence="1 2">
    <name type="scientific">Aphis craccivora</name>
    <name type="common">Cowpea aphid</name>
    <dbReference type="NCBI Taxonomy" id="307492"/>
    <lineage>
        <taxon>Eukaryota</taxon>
        <taxon>Metazoa</taxon>
        <taxon>Ecdysozoa</taxon>
        <taxon>Arthropoda</taxon>
        <taxon>Hexapoda</taxon>
        <taxon>Insecta</taxon>
        <taxon>Pterygota</taxon>
        <taxon>Neoptera</taxon>
        <taxon>Paraneoptera</taxon>
        <taxon>Hemiptera</taxon>
        <taxon>Sternorrhyncha</taxon>
        <taxon>Aphidomorpha</taxon>
        <taxon>Aphidoidea</taxon>
        <taxon>Aphididae</taxon>
        <taxon>Aphidini</taxon>
        <taxon>Aphis</taxon>
        <taxon>Aphis</taxon>
    </lineage>
</organism>
<dbReference type="InterPro" id="IPR028260">
    <property type="entry name" value="FAM177"/>
</dbReference>
<dbReference type="AlphaFoldDB" id="A0A6G0YFR9"/>